<organism evidence="1 2">
    <name type="scientific">Streptomyces poonensis</name>
    <dbReference type="NCBI Taxonomy" id="68255"/>
    <lineage>
        <taxon>Bacteria</taxon>
        <taxon>Bacillati</taxon>
        <taxon>Actinomycetota</taxon>
        <taxon>Actinomycetes</taxon>
        <taxon>Kitasatosporales</taxon>
        <taxon>Streptomycetaceae</taxon>
        <taxon>Streptomyces</taxon>
    </lineage>
</organism>
<sequence>MPWLLAIPEPEPEPVMGALVSCRMEDPSPLRQAVLTWLEQARNLPSIPQAITDAALATQPEWEALSNAVVRAAPMPDHRDLYGKYTGDWLPRWHALLGASGLGDATRLIAQGTTVPVEDIADSFVAYCAAPAPAAEDWLLLTGDLPEGTRIPLGCYTLQTFTADELKQLGPMPALHGFQPGGLDLDLLVGAPFIHAPNPDRTPDRRGTHWFDFPGPRPEIRHWRALLPLILWSEDLLHVDAVFNVERGRCFDLNQDHVPTTLRTYPDRSGHPEEVEERETGSFYATRADLPRMQAFCSAVTAKIDAVMDGATSGLPRKRARRLERAARHLLQAYQRTHQDYGVWEQEADELHLDYVIALEALMASPKDKHEGISKKIRTRTAALFPTPALRERVEDRVQKAYSARSKYVHGDLLIDQEETKKLAELRELRLLVRQAVLRWLILTPHDTEDLAPRLDAVADCTSCARAIDEPLRAFFRETPPQDDIPA</sequence>
<reference evidence="1" key="1">
    <citation type="journal article" date="2014" name="Int. J. Syst. Evol. Microbiol.">
        <title>Complete genome sequence of Corynebacterium casei LMG S-19264T (=DSM 44701T), isolated from a smear-ripened cheese.</title>
        <authorList>
            <consortium name="US DOE Joint Genome Institute (JGI-PGF)"/>
            <person name="Walter F."/>
            <person name="Albersmeier A."/>
            <person name="Kalinowski J."/>
            <person name="Ruckert C."/>
        </authorList>
    </citation>
    <scope>NUCLEOTIDE SEQUENCE</scope>
    <source>
        <strain evidence="1">JCM 4815</strain>
    </source>
</reference>
<evidence type="ECO:0000313" key="2">
    <source>
        <dbReference type="Proteomes" id="UP000622166"/>
    </source>
</evidence>
<dbReference type="AlphaFoldDB" id="A0A918QFV1"/>
<dbReference type="EMBL" id="BMVW01000033">
    <property type="protein sequence ID" value="GGZ44397.1"/>
    <property type="molecule type" value="Genomic_DNA"/>
</dbReference>
<gene>
    <name evidence="1" type="ORF">GCM10010365_76040</name>
</gene>
<reference evidence="1" key="2">
    <citation type="submission" date="2020-09" db="EMBL/GenBank/DDBJ databases">
        <authorList>
            <person name="Sun Q."/>
            <person name="Ohkuma M."/>
        </authorList>
    </citation>
    <scope>NUCLEOTIDE SEQUENCE</scope>
    <source>
        <strain evidence="1">JCM 4815</strain>
    </source>
</reference>
<keyword evidence="2" id="KW-1185">Reference proteome</keyword>
<comment type="caution">
    <text evidence="1">The sequence shown here is derived from an EMBL/GenBank/DDBJ whole genome shotgun (WGS) entry which is preliminary data.</text>
</comment>
<accession>A0A918QFV1</accession>
<proteinExistence type="predicted"/>
<protein>
    <recommendedName>
        <fullName evidence="3">Apea-like HEPN domain-containing protein</fullName>
    </recommendedName>
</protein>
<dbReference type="Proteomes" id="UP000622166">
    <property type="component" value="Unassembled WGS sequence"/>
</dbReference>
<evidence type="ECO:0008006" key="3">
    <source>
        <dbReference type="Google" id="ProtNLM"/>
    </source>
</evidence>
<name>A0A918QFV1_9ACTN</name>
<evidence type="ECO:0000313" key="1">
    <source>
        <dbReference type="EMBL" id="GGZ44397.1"/>
    </source>
</evidence>